<keyword evidence="5 9" id="KW-0010">Activator</keyword>
<feature type="domain" description="Mediator complex subunit MED14 N-terminal" evidence="11">
    <location>
        <begin position="93"/>
        <end position="303"/>
    </location>
</feature>
<comment type="subunit">
    <text evidence="9">Component of the Mediator complex.</text>
</comment>
<keyword evidence="4 9" id="KW-0805">Transcription regulation</keyword>
<evidence type="ECO:0000313" key="13">
    <source>
        <dbReference type="Proteomes" id="UP000177625"/>
    </source>
</evidence>
<accession>A0A1E1MEK0</accession>
<evidence type="ECO:0000256" key="7">
    <source>
        <dbReference type="ARBA" id="ARBA00023242"/>
    </source>
</evidence>
<dbReference type="PANTHER" id="PTHR12809:SF2">
    <property type="entry name" value="MEDIATOR OF RNA POLYMERASE II TRANSCRIPTION SUBUNIT 14"/>
    <property type="match status" value="1"/>
</dbReference>
<evidence type="ECO:0000256" key="9">
    <source>
        <dbReference type="RuleBase" id="RU365082"/>
    </source>
</evidence>
<dbReference type="Pfam" id="PF08638">
    <property type="entry name" value="Med14"/>
    <property type="match status" value="1"/>
</dbReference>
<feature type="compositionally biased region" description="Basic and acidic residues" evidence="10">
    <location>
        <begin position="25"/>
        <end position="39"/>
    </location>
</feature>
<dbReference type="GO" id="GO:0016592">
    <property type="term" value="C:mediator complex"/>
    <property type="evidence" value="ECO:0007669"/>
    <property type="project" value="UniProtKB-UniRule"/>
</dbReference>
<keyword evidence="13" id="KW-1185">Reference proteome</keyword>
<feature type="compositionally biased region" description="Polar residues" evidence="10">
    <location>
        <begin position="1"/>
        <end position="10"/>
    </location>
</feature>
<organism evidence="12 13">
    <name type="scientific">Rhynchosporium secalis</name>
    <name type="common">Barley scald fungus</name>
    <dbReference type="NCBI Taxonomy" id="38038"/>
    <lineage>
        <taxon>Eukaryota</taxon>
        <taxon>Fungi</taxon>
        <taxon>Dikarya</taxon>
        <taxon>Ascomycota</taxon>
        <taxon>Pezizomycotina</taxon>
        <taxon>Leotiomycetes</taxon>
        <taxon>Helotiales</taxon>
        <taxon>Ploettnerulaceae</taxon>
        <taxon>Rhynchosporium</taxon>
    </lineage>
</organism>
<dbReference type="InterPro" id="IPR013947">
    <property type="entry name" value="Mediator_Med14"/>
</dbReference>
<dbReference type="AlphaFoldDB" id="A0A1E1MEK0"/>
<keyword evidence="6 9" id="KW-0804">Transcription</keyword>
<feature type="region of interest" description="Disordered" evidence="10">
    <location>
        <begin position="1110"/>
        <end position="1166"/>
    </location>
</feature>
<dbReference type="GO" id="GO:0070847">
    <property type="term" value="C:core mediator complex"/>
    <property type="evidence" value="ECO:0007669"/>
    <property type="project" value="TreeGrafter"/>
</dbReference>
<comment type="subcellular location">
    <subcellularLocation>
        <location evidence="1 9">Nucleus</location>
    </subcellularLocation>
</comment>
<feature type="region of interest" description="Disordered" evidence="10">
    <location>
        <begin position="1"/>
        <end position="52"/>
    </location>
</feature>
<dbReference type="EMBL" id="FJVC01000278">
    <property type="protein sequence ID" value="CZT47155.1"/>
    <property type="molecule type" value="Genomic_DNA"/>
</dbReference>
<keyword evidence="7 9" id="KW-0539">Nucleus</keyword>
<feature type="compositionally biased region" description="Polar residues" evidence="10">
    <location>
        <begin position="41"/>
        <end position="51"/>
    </location>
</feature>
<dbReference type="Pfam" id="PF26204">
    <property type="entry name" value="Med14_fung"/>
    <property type="match status" value="1"/>
</dbReference>
<reference evidence="13" key="1">
    <citation type="submission" date="2016-03" db="EMBL/GenBank/DDBJ databases">
        <authorList>
            <person name="Guldener U."/>
        </authorList>
    </citation>
    <scope>NUCLEOTIDE SEQUENCE [LARGE SCALE GENOMIC DNA]</scope>
</reference>
<feature type="compositionally biased region" description="Low complexity" evidence="10">
    <location>
        <begin position="1129"/>
        <end position="1150"/>
    </location>
</feature>
<dbReference type="Proteomes" id="UP000177625">
    <property type="component" value="Unassembled WGS sequence"/>
</dbReference>
<name>A0A1E1MEK0_RHYSE</name>
<evidence type="ECO:0000256" key="8">
    <source>
        <dbReference type="ARBA" id="ARBA00032007"/>
    </source>
</evidence>
<evidence type="ECO:0000256" key="10">
    <source>
        <dbReference type="SAM" id="MobiDB-lite"/>
    </source>
</evidence>
<evidence type="ECO:0000256" key="1">
    <source>
        <dbReference type="ARBA" id="ARBA00004123"/>
    </source>
</evidence>
<protein>
    <recommendedName>
        <fullName evidence="3 9">Mediator of RNA polymerase II transcription subunit 14</fullName>
    </recommendedName>
    <alternativeName>
        <fullName evidence="8 9">Mediator complex subunit 14</fullName>
    </alternativeName>
</protein>
<evidence type="ECO:0000256" key="5">
    <source>
        <dbReference type="ARBA" id="ARBA00023159"/>
    </source>
</evidence>
<evidence type="ECO:0000256" key="3">
    <source>
        <dbReference type="ARBA" id="ARBA00019619"/>
    </source>
</evidence>
<evidence type="ECO:0000313" key="12">
    <source>
        <dbReference type="EMBL" id="CZT47155.1"/>
    </source>
</evidence>
<comment type="similarity">
    <text evidence="2 9">Belongs to the Mediator complex subunit 14 family.</text>
</comment>
<dbReference type="GO" id="GO:0006357">
    <property type="term" value="P:regulation of transcription by RNA polymerase II"/>
    <property type="evidence" value="ECO:0007669"/>
    <property type="project" value="InterPro"/>
</dbReference>
<sequence>MDHRSSNGSHTNHDRHQRPNGSNEAMEKMQEKGKAREPYHSTAQPGSTMLNGLNGKMPEYLRHGDAKIGHSQNLKAHMNRLPEEIAHIAENYFPLSTLISRLAQKTHVDVLNTIQELGQMPAPVSAVNGNASYHGSVEDSSTENVSKKLRLLNFATSSHEAWTKALVITGWSRKAEEVTHLIDVRIHLEAQKQLYTQAIDLMAENKRALHNFRLPNPDLKTALEVLTTGKASWMPDLNYIQPPPLTAKEVLRSLEKLNTLLSIRLNLNDYESIPWQFKDFTIKSGRATFTVPGEFEIDLTIADEDPESQYWYIDFRFCFQPSSASMSPGIRWHLENKVNEILLKDGLSGCYKYLHELILTYKINEFRRQAVTLARSTWIDTLRVEILNRPISIQYWLNRYSDHRNPKGVLTKGTKSWIILGVHSGKRKDGRQDPKATSRLFIRWFRESKEVKDVVIPFDVTNISAESLLKSIVAKHIDYILTSIYTNLVVKPLFANRELELSLKISHDNPTTSELRIQLTNEQHVTIRIDPISGRFVFGPMGRTFATFEAGLNDRIRDPANEGHTWIERLRIFLITEDLTTRALSVGWNKIGNPELRYDKVQQFAGKNHLGVVWFRRNGWLKDWYLAVTQSMSGETWYLVKTFVPAPKIYVSQAYPHSALVPTSIEPKNREVACAVKLPIKAHSPKPTYSFLSTLNIFAAGVASHYSNMKTLHAKHVHHMLGKGRPSKGLTLPSIFAKFSELIPSKNRLPRTGKPWAKDIIRISFQGVEMAQQDSLDIANLDSPEKTPGYPSPNMPPASEYSVAERSVLITEAHMLVPLPQALLNINEQVDKDIVFNARNGTFAIRLYSRVGVSVIPALVERLVRVERLVEFVQVLDRYEKSLTCETVSLGRIVFTYRNDPAHDSIDAADIGFMSDLYRATIDFSAADNVMALLLERGNPHLRISDILSRILNGSEGLDGIATFLPLTLPVLRGFDAIEKAWDSDDLSGIGEVFINVRASDSYLIRYILMDPSPTAKAHSMSRKVTLEVKLRQRKGVPWWYVRRSDDPARNKGEDALDQDFKILWKSSGPGWQGMSVSGVAQGAGAEILLVKIDEVVRAFALSGKSLDSIAQAPIPGPQKQAPVLNGRQQQQQQQRQQQPLPNMNQNQIQTQGRNNALKREVVEID</sequence>
<evidence type="ECO:0000256" key="2">
    <source>
        <dbReference type="ARBA" id="ARBA00007813"/>
    </source>
</evidence>
<evidence type="ECO:0000256" key="4">
    <source>
        <dbReference type="ARBA" id="ARBA00023015"/>
    </source>
</evidence>
<dbReference type="GO" id="GO:0003712">
    <property type="term" value="F:transcription coregulator activity"/>
    <property type="evidence" value="ECO:0007669"/>
    <property type="project" value="UniProtKB-UniRule"/>
</dbReference>
<comment type="function">
    <text evidence="9">Component of the Mediator complex, a coactivator involved in the regulated transcription of nearly all RNA polymerase II-dependent genes. Mediator functions as a bridge to convey information from gene-specific regulatory proteins to the basal RNA polymerase II transcription machinery. Mediator is recruited to promoters by direct interactions with regulatory proteins and serves as a scaffold for the assembly of a functional preinitiation complex with RNA polymerase II and the general transcription factors.</text>
</comment>
<evidence type="ECO:0000259" key="11">
    <source>
        <dbReference type="Pfam" id="PF08638"/>
    </source>
</evidence>
<dbReference type="PANTHER" id="PTHR12809">
    <property type="entry name" value="MEDIATOR COMPLEX SUBUNIT"/>
    <property type="match status" value="1"/>
</dbReference>
<dbReference type="InterPro" id="IPR055122">
    <property type="entry name" value="Med14_N"/>
</dbReference>
<proteinExistence type="inferred from homology"/>
<gene>
    <name evidence="12" type="ORF">RSE6_07688</name>
</gene>
<evidence type="ECO:0000256" key="6">
    <source>
        <dbReference type="ARBA" id="ARBA00023163"/>
    </source>
</evidence>